<proteinExistence type="predicted"/>
<dbReference type="EMBL" id="SHKL01000001">
    <property type="protein sequence ID" value="RZT83724.1"/>
    <property type="molecule type" value="Genomic_DNA"/>
</dbReference>
<dbReference type="AlphaFoldDB" id="A0A4Q7URY9"/>
<dbReference type="Proteomes" id="UP000291591">
    <property type="component" value="Unassembled WGS sequence"/>
</dbReference>
<reference evidence="1 2" key="1">
    <citation type="submission" date="2019-02" db="EMBL/GenBank/DDBJ databases">
        <title>Sequencing the genomes of 1000 actinobacteria strains.</title>
        <authorList>
            <person name="Klenk H.-P."/>
        </authorList>
    </citation>
    <scope>NUCLEOTIDE SEQUENCE [LARGE SCALE GENOMIC DNA]</scope>
    <source>
        <strain evidence="1 2">DSM 45779</strain>
    </source>
</reference>
<evidence type="ECO:0000313" key="2">
    <source>
        <dbReference type="Proteomes" id="UP000291591"/>
    </source>
</evidence>
<evidence type="ECO:0000313" key="1">
    <source>
        <dbReference type="EMBL" id="RZT83724.1"/>
    </source>
</evidence>
<evidence type="ECO:0008006" key="3">
    <source>
        <dbReference type="Google" id="ProtNLM"/>
    </source>
</evidence>
<organism evidence="1 2">
    <name type="scientific">Pseudonocardia sediminis</name>
    <dbReference type="NCBI Taxonomy" id="1397368"/>
    <lineage>
        <taxon>Bacteria</taxon>
        <taxon>Bacillati</taxon>
        <taxon>Actinomycetota</taxon>
        <taxon>Actinomycetes</taxon>
        <taxon>Pseudonocardiales</taxon>
        <taxon>Pseudonocardiaceae</taxon>
        <taxon>Pseudonocardia</taxon>
    </lineage>
</organism>
<comment type="caution">
    <text evidence="1">The sequence shown here is derived from an EMBL/GenBank/DDBJ whole genome shotgun (WGS) entry which is preliminary data.</text>
</comment>
<name>A0A4Q7URY9_PSEST</name>
<protein>
    <recommendedName>
        <fullName evidence="3">CD-NTase associated protein 4-like DNA endonuclease domain-containing protein</fullName>
    </recommendedName>
</protein>
<accession>A0A4Q7URY9</accession>
<keyword evidence="2" id="KW-1185">Reference proteome</keyword>
<sequence length="455" mass="50313">MSVSRFLGTPPPDKAGSSTAGLFHWQAGVAATDSFVELALSLQAQTETDQTSEFYCEHHEDYAVFRPSSGIELVSVKHRGRPSGAWTWSSILKDGGIIHLYERWLSLGSAYRTRLVSNGGLSPSTPNGAKRLQTAADVLSGRHEQPTARELELAEESVSRLARDLVGNLSADSLPEKWRRLDETGNACLELAESARRFLSALSLDCERSHVDDLRYSGPERYVEPVLEILDLPPHLAKAVWGAVHDVFAERMRSEGKGQSSGLDTLISIALNEDRSAAQRRVLSKQRVSCNEVLSIIRRVAADPSGFAISPSRLAPTTLAIKLLKGGCTPTTVRSAERFAESWRDNRRRRTADVPGNSVEFARAERLLLRTASIAAEDASRETTERYGPEMWKLLNERITPQLIHELPLQRDETLAVGGICDLTSRCEVWFSDVFDIDLERAHLNREGIFGGGVR</sequence>
<gene>
    <name evidence="1" type="ORF">EV383_0542</name>
</gene>